<protein>
    <recommendedName>
        <fullName evidence="4">Myb-like domain-containing protein</fullName>
    </recommendedName>
</protein>
<evidence type="ECO:0000313" key="3">
    <source>
        <dbReference type="Proteomes" id="UP000193986"/>
    </source>
</evidence>
<comment type="caution">
    <text evidence="2">The sequence shown here is derived from an EMBL/GenBank/DDBJ whole genome shotgun (WGS) entry which is preliminary data.</text>
</comment>
<evidence type="ECO:0008006" key="4">
    <source>
        <dbReference type="Google" id="ProtNLM"/>
    </source>
</evidence>
<dbReference type="EMBL" id="MCFC01000093">
    <property type="protein sequence ID" value="ORY22435.1"/>
    <property type="molecule type" value="Genomic_DNA"/>
</dbReference>
<feature type="region of interest" description="Disordered" evidence="1">
    <location>
        <begin position="1"/>
        <end position="116"/>
    </location>
</feature>
<evidence type="ECO:0000313" key="2">
    <source>
        <dbReference type="EMBL" id="ORY22435.1"/>
    </source>
</evidence>
<dbReference type="Proteomes" id="UP000193986">
    <property type="component" value="Unassembled WGS sequence"/>
</dbReference>
<evidence type="ECO:0000256" key="1">
    <source>
        <dbReference type="SAM" id="MobiDB-lite"/>
    </source>
</evidence>
<dbReference type="SUPFAM" id="SSF46689">
    <property type="entry name" value="Homeodomain-like"/>
    <property type="match status" value="1"/>
</dbReference>
<dbReference type="InParanoid" id="A0A1Y2AKF1"/>
<proteinExistence type="predicted"/>
<dbReference type="OrthoDB" id="2565178at2759"/>
<sequence length="170" mass="18542">MPAEPHTPTRPKRTLSKPYNRAPNTSSSAIDDDIRTPGSSSSDDQDSADEYRPPTPNPFFDNEHEVEPDITMLDDDDNDVKPDIKGKGKGKSRPPPKGTSTPKKTTGGSGGKAGTAWTPDETWLLFKYLYPRTKPDWAAAARAVGRDAKSCQNRSVLMQKKLEGAIKAMA</sequence>
<reference evidence="2 3" key="1">
    <citation type="submission" date="2016-07" db="EMBL/GenBank/DDBJ databases">
        <title>Pervasive Adenine N6-methylation of Active Genes in Fungi.</title>
        <authorList>
            <consortium name="DOE Joint Genome Institute"/>
            <person name="Mondo S.J."/>
            <person name="Dannebaum R.O."/>
            <person name="Kuo R.C."/>
            <person name="Labutti K."/>
            <person name="Haridas S."/>
            <person name="Kuo A."/>
            <person name="Salamov A."/>
            <person name="Ahrendt S.R."/>
            <person name="Lipzen A."/>
            <person name="Sullivan W."/>
            <person name="Andreopoulos W.B."/>
            <person name="Clum A."/>
            <person name="Lindquist E."/>
            <person name="Daum C."/>
            <person name="Ramamoorthy G.K."/>
            <person name="Gryganskyi A."/>
            <person name="Culley D."/>
            <person name="Magnuson J.K."/>
            <person name="James T.Y."/>
            <person name="O'Malley M.A."/>
            <person name="Stajich J.E."/>
            <person name="Spatafora J.W."/>
            <person name="Visel A."/>
            <person name="Grigoriev I.V."/>
        </authorList>
    </citation>
    <scope>NUCLEOTIDE SEQUENCE [LARGE SCALE GENOMIC DNA]</scope>
    <source>
        <strain evidence="2 3">68-887.2</strain>
    </source>
</reference>
<name>A0A1Y2AKF1_9TREE</name>
<dbReference type="InterPro" id="IPR009057">
    <property type="entry name" value="Homeodomain-like_sf"/>
</dbReference>
<feature type="compositionally biased region" description="Acidic residues" evidence="1">
    <location>
        <begin position="68"/>
        <end position="78"/>
    </location>
</feature>
<dbReference type="AlphaFoldDB" id="A0A1Y2AKF1"/>
<accession>A0A1Y2AKF1</accession>
<keyword evidence="3" id="KW-1185">Reference proteome</keyword>
<gene>
    <name evidence="2" type="ORF">BCR39DRAFT_551581</name>
</gene>
<organism evidence="2 3">
    <name type="scientific">Naematelia encephala</name>
    <dbReference type="NCBI Taxonomy" id="71784"/>
    <lineage>
        <taxon>Eukaryota</taxon>
        <taxon>Fungi</taxon>
        <taxon>Dikarya</taxon>
        <taxon>Basidiomycota</taxon>
        <taxon>Agaricomycotina</taxon>
        <taxon>Tremellomycetes</taxon>
        <taxon>Tremellales</taxon>
        <taxon>Naemateliaceae</taxon>
        <taxon>Naematelia</taxon>
    </lineage>
</organism>